<dbReference type="InterPro" id="IPR014998">
    <property type="entry name" value="DUF1848"/>
</dbReference>
<evidence type="ECO:0008006" key="2">
    <source>
        <dbReference type="Google" id="ProtNLM"/>
    </source>
</evidence>
<dbReference type="AlphaFoldDB" id="A0A3B1BJH7"/>
<gene>
    <name evidence="1" type="ORF">MNBD_NITROSPINAE02-330</name>
</gene>
<sequence length="275" mass="30768">MDKIAQGFCEVKNPFNQKVERVSLALDDVDGFVFWSRNYSPMIDNLKKLLDLGYRFYCQFTIIGYPGFIDPGSPASAKSAQVAHRLFKEFGPKTVVWRYDPIMLTSVTDASWHIRNFTETLDQMEGATDTCVISFIDKYKKLDRNLFPLLKEHNVEYCNPSFGELESLAAQMREMAKEKGIEVTSCCEPELDSNIIAPTSCVDIARLAHIVGTPHLPTGYAKAPTRTGCRCYQSKDIGAYDTCVLGCAYCYANSSSGRSSQNLKKMEKNSALLAP</sequence>
<organism evidence="1">
    <name type="scientific">hydrothermal vent metagenome</name>
    <dbReference type="NCBI Taxonomy" id="652676"/>
    <lineage>
        <taxon>unclassified sequences</taxon>
        <taxon>metagenomes</taxon>
        <taxon>ecological metagenomes</taxon>
    </lineage>
</organism>
<dbReference type="EMBL" id="UOGE01000004">
    <property type="protein sequence ID" value="VAX16272.1"/>
    <property type="molecule type" value="Genomic_DNA"/>
</dbReference>
<accession>A0A3B1BJH7</accession>
<protein>
    <recommendedName>
        <fullName evidence="2">DNA repair photolyase</fullName>
    </recommendedName>
</protein>
<dbReference type="Pfam" id="PF08902">
    <property type="entry name" value="DUF1848"/>
    <property type="match status" value="1"/>
</dbReference>
<name>A0A3B1BJH7_9ZZZZ</name>
<proteinExistence type="predicted"/>
<reference evidence="1" key="1">
    <citation type="submission" date="2018-06" db="EMBL/GenBank/DDBJ databases">
        <authorList>
            <person name="Zhirakovskaya E."/>
        </authorList>
    </citation>
    <scope>NUCLEOTIDE SEQUENCE</scope>
</reference>
<evidence type="ECO:0000313" key="1">
    <source>
        <dbReference type="EMBL" id="VAX16272.1"/>
    </source>
</evidence>